<keyword evidence="2" id="KW-1185">Reference proteome</keyword>
<evidence type="ECO:0000313" key="1">
    <source>
        <dbReference type="EMBL" id="CAH3037662.1"/>
    </source>
</evidence>
<protein>
    <submittedName>
        <fullName evidence="1">Uncharacterized protein</fullName>
    </submittedName>
</protein>
<name>A0AAU9VTM2_9CNID</name>
<dbReference type="Pfam" id="PF10184">
    <property type="entry name" value="DUF2358"/>
    <property type="match status" value="1"/>
</dbReference>
<dbReference type="InterPro" id="IPR018790">
    <property type="entry name" value="DUF2358"/>
</dbReference>
<comment type="caution">
    <text evidence="1">The sequence shown here is derived from an EMBL/GenBank/DDBJ whole genome shotgun (WGS) entry which is preliminary data.</text>
</comment>
<reference evidence="1 2" key="1">
    <citation type="submission" date="2022-05" db="EMBL/GenBank/DDBJ databases">
        <authorList>
            <consortium name="Genoscope - CEA"/>
            <person name="William W."/>
        </authorList>
    </citation>
    <scope>NUCLEOTIDE SEQUENCE [LARGE SCALE GENOMIC DNA]</scope>
</reference>
<dbReference type="PANTHER" id="PTHR31094">
    <property type="entry name" value="RIKEN CDNA 2310061I04 GENE"/>
    <property type="match status" value="1"/>
</dbReference>
<evidence type="ECO:0000313" key="2">
    <source>
        <dbReference type="Proteomes" id="UP001159428"/>
    </source>
</evidence>
<sequence length="375" mass="42661">MALTSSSLLTSPKFLCKYVQRTPPLAVVCYVHSQLAVQPCKVQKPFIFQLNRRKKTAHGRRDTGQESSYGQVQSLLSFQTKGRIFLHKSKHRSSHLLKQNNGNVKLDKNAKDLSLISTWNNDPLMDHKQLVVMVFKEDAFTGRPSLRLREDFLNAASPQGCKEPSKGPVAKHKIRDTCLASFGKYSRATQQDIRPHPLQGSVDRVLEVSPSKLGIKNSISEAAVLFSDFCSGERDFEKPEIKKTFQSGPNPTQLSSVLLELREEIPLFFLKKPNYAIYNKRIKFVNNITGVTTHGIYPYRSQVSGLRMLMLSCMTELSVEVLKITKHPNEAAIKVRWRIKGVPLIRKLVPYLGRKVRADSYGYRYTLYWIFLGAF</sequence>
<dbReference type="AlphaFoldDB" id="A0AAU9VTM2"/>
<dbReference type="PANTHER" id="PTHR31094:SF2">
    <property type="entry name" value="RIKEN CDNA 2310061I04 GENE"/>
    <property type="match status" value="1"/>
</dbReference>
<proteinExistence type="predicted"/>
<gene>
    <name evidence="1" type="ORF">PMEA_00022289</name>
</gene>
<accession>A0AAU9VTM2</accession>
<dbReference type="EMBL" id="CALNXJ010000004">
    <property type="protein sequence ID" value="CAH3037662.1"/>
    <property type="molecule type" value="Genomic_DNA"/>
</dbReference>
<dbReference type="Proteomes" id="UP001159428">
    <property type="component" value="Unassembled WGS sequence"/>
</dbReference>
<organism evidence="1 2">
    <name type="scientific">Pocillopora meandrina</name>
    <dbReference type="NCBI Taxonomy" id="46732"/>
    <lineage>
        <taxon>Eukaryota</taxon>
        <taxon>Metazoa</taxon>
        <taxon>Cnidaria</taxon>
        <taxon>Anthozoa</taxon>
        <taxon>Hexacorallia</taxon>
        <taxon>Scleractinia</taxon>
        <taxon>Astrocoeniina</taxon>
        <taxon>Pocilloporidae</taxon>
        <taxon>Pocillopora</taxon>
    </lineage>
</organism>